<dbReference type="RefSeq" id="WP_009545693.1">
    <property type="nucleotide sequence ID" value="NC_010546.1"/>
</dbReference>
<evidence type="ECO:0000313" key="1">
    <source>
        <dbReference type="EMBL" id="ACB51232.1"/>
    </source>
</evidence>
<dbReference type="InterPro" id="IPR025048">
    <property type="entry name" value="DUF3987"/>
</dbReference>
<name>B1X0E3_CROS5</name>
<sequence>MRNNSHASNGFDLLNSTIASNGLGQDILTKKDAFEAFAKTFFTLTDTYSPPQNIWFIVQYEGKAPEFYKGTYDGDPLSLKVILTQKEEKGKKETRKEVGGYHLAYEYIRELSEKPGTKGVTWIPSQVPFTPTSDRFKQTDVLQIEFDKGTQTEQESLLKAFIKDYPWKGLAVHHSGNKSYHTTIKLSHSINKHDWAYLMSLLMAIYDGYVDPKPCNNVVQQMRVPSFYRKDKEKEQALLYLSPETSLNPLGKEIKRKFPTFEELKNNLESIVTGLGKTLPKHTITNKCKVWESSSISSTSTIDYIKKYGEENCLELIRYVVTNLPTRVAGTNTYDSYRVALGASGNILGDKNKALELFSPLLPHGTGDWEQVNDSTTGAFGIPALKQAFYNLTGSDLLLPSVFQGTTKNSIDTEELKVSLLQYFEEFYNSNLTGTALTLELGSLAKLVGHRVQWVESTYTQWIQEAEYKEQLPDLKRTLDHLLQVQTKDIDLGHYIPSGLAVKLKNISSILGTTELGLLTCLLPIASSLINANTHLTLIKASDFKRHPIIWSGIVGGSGCAKSPTLKTLKKPLEEFQATAQEMWERSTQLYSEALDQWKATPTEEREEKPITPFDPQRFYVNDTTGEALVRLQARQQDRGFLLEFDELSALLKGANQYKGGKGRDIENLLQARDGTFPHTERVDSSVFALRSTYSIVGGIQPDILKQQMGDGSDPNGYWARFLMCCRPTKKAIFPENDYDSGLYPLLKGIYLNLIALPAYRAELSPDAKELYREWFEYCQEEKVKGEGTYKSKIFSKHTAFVGDIALILSLIDTAYIKGITATRLSLDEFKKMIDEAIEKAFKPIELERYVISRKHLEKAIELIKIYQNQFDLIYQDILEVTGDLTPELKKIYDFSLKKGEIKARDVKMASRVFKSYSMADIRKMFDDLTEMGYGHTTGEGSKKSFLATKTSTEQMNQHAIDLTHQGWSVLHLPTGEWYKIQYEYQKGKEVFAIAIHEDGHQKNQPLSDFQFLKDTKPSFS</sequence>
<dbReference type="Pfam" id="PF13148">
    <property type="entry name" value="DUF3987"/>
    <property type="match status" value="1"/>
</dbReference>
<evidence type="ECO:0000313" key="2">
    <source>
        <dbReference type="Proteomes" id="UP000001203"/>
    </source>
</evidence>
<dbReference type="eggNOG" id="COG0305">
    <property type="taxonomic scope" value="Bacteria"/>
</dbReference>
<dbReference type="STRING" id="43989.cce_1882"/>
<dbReference type="OrthoDB" id="418983at2"/>
<dbReference type="Proteomes" id="UP000001203">
    <property type="component" value="Chromosome circular"/>
</dbReference>
<reference evidence="1 2" key="1">
    <citation type="journal article" date="2008" name="Proc. Natl. Acad. Sci. U.S.A.">
        <title>The genome of Cyanothece 51142, a unicellular diazotrophic cyanobacterium important in the marine nitrogen cycle.</title>
        <authorList>
            <person name="Welsh E.A."/>
            <person name="Liberton M."/>
            <person name="Stoeckel J."/>
            <person name="Loh T."/>
            <person name="Elvitigala T."/>
            <person name="Wang C."/>
            <person name="Wollam A."/>
            <person name="Fulton R.S."/>
            <person name="Clifton S.W."/>
            <person name="Jacobs J.M."/>
            <person name="Aurora R."/>
            <person name="Ghosh B.K."/>
            <person name="Sherman L.A."/>
            <person name="Smith R.D."/>
            <person name="Wilson R.K."/>
            <person name="Pakrasi H.B."/>
        </authorList>
    </citation>
    <scope>NUCLEOTIDE SEQUENCE [LARGE SCALE GENOMIC DNA]</scope>
    <source>
        <strain evidence="2">ATCC 51142 / BH68</strain>
    </source>
</reference>
<protein>
    <recommendedName>
        <fullName evidence="3">DUF3987 domain-containing protein</fullName>
    </recommendedName>
</protein>
<dbReference type="KEGG" id="cyt:cce_1882"/>
<organism evidence="1 2">
    <name type="scientific">Crocosphaera subtropica (strain ATCC 51142 / BH68)</name>
    <name type="common">Cyanothece sp. (strain ATCC 51142)</name>
    <dbReference type="NCBI Taxonomy" id="43989"/>
    <lineage>
        <taxon>Bacteria</taxon>
        <taxon>Bacillati</taxon>
        <taxon>Cyanobacteriota</taxon>
        <taxon>Cyanophyceae</taxon>
        <taxon>Oscillatoriophycideae</taxon>
        <taxon>Chroococcales</taxon>
        <taxon>Aphanothecaceae</taxon>
        <taxon>Crocosphaera</taxon>
        <taxon>Crocosphaera subtropica</taxon>
    </lineage>
</organism>
<dbReference type="AlphaFoldDB" id="B1X0E3"/>
<accession>B1X0E3</accession>
<dbReference type="HOGENOM" id="CLU_295916_0_0_3"/>
<keyword evidence="2" id="KW-1185">Reference proteome</keyword>
<gene>
    <name evidence="1" type="ordered locus">cce_1882</name>
</gene>
<proteinExistence type="predicted"/>
<dbReference type="EMBL" id="CP000806">
    <property type="protein sequence ID" value="ACB51232.1"/>
    <property type="molecule type" value="Genomic_DNA"/>
</dbReference>
<evidence type="ECO:0008006" key="3">
    <source>
        <dbReference type="Google" id="ProtNLM"/>
    </source>
</evidence>